<protein>
    <submittedName>
        <fullName evidence="1">Polyprotein</fullName>
    </submittedName>
</protein>
<feature type="non-terminal residue" evidence="1">
    <location>
        <position position="512"/>
    </location>
</feature>
<evidence type="ECO:0000313" key="1">
    <source>
        <dbReference type="EMBL" id="ACZ54928.1"/>
    </source>
</evidence>
<name>D2JYS9_9VIRU</name>
<sequence length="512" mass="58112">GVQGRTYPKRKAIKLVELAKSMTKLITDHCWPGEFERRDPKYDDHFVDFYNVGLAKWHVAVFHRSYNNDGSPRWLEMSTKTYVEELPDLLSVREFYVLICSMTGIKEAHKDKVKILRPDCYFAEIGEDYGDESEVGTNPSHILNNDFLQSLELSIGNEASPRYKEIIDDHDNRVVNNTFARISLQQIRTVMPPQELKGVSLGGGDKTVYNMANTSTGSDGQKFLTDIAATYCWNNTIRDETTLADNILNTLDGQPWFTMEEQVKKTYYITDELTSQALDHKFTYYIGPVLGNEQQGRLPLNLGQYIKSANMWYYAFNGTSNLISAGKAGPLCAGANSISMEHSDLHVVARKTFGALQVIVLTPLLFNQLQILTDEWSEFKIPILTMDKFAFSQAGIPLIQTETRQLNKQLLNRLMVKNITGKVSKELLTEYGLALSWFSYNKRGVELSHRRIEPDDIKTHVYVAQILTARQMLYNDIHCSLVNPGLPKLCFGFIASMIGHNSHFGSEAEKMI</sequence>
<dbReference type="EMBL" id="GU145317">
    <property type="protein sequence ID" value="ACZ54928.1"/>
    <property type="molecule type" value="Genomic_RNA"/>
</dbReference>
<reference evidence="1" key="1">
    <citation type="submission" date="2009-10" db="EMBL/GenBank/DDBJ databases">
        <authorList>
            <person name="Tzanetakis I.E."/>
        </authorList>
    </citation>
    <scope>NUCLEOTIDE SEQUENCE</scope>
</reference>
<proteinExistence type="predicted"/>
<feature type="non-terminal residue" evidence="1">
    <location>
        <position position="1"/>
    </location>
</feature>
<organism evidence="1">
    <name type="scientific">Mulberry endornavirus 1</name>
    <dbReference type="NCBI Taxonomy" id="694467"/>
    <lineage>
        <taxon>Viruses</taxon>
        <taxon>Riboviria</taxon>
        <taxon>Orthornavirae</taxon>
        <taxon>Kitrinoviricota</taxon>
        <taxon>Alsuviricetes</taxon>
        <taxon>Martellivirales</taxon>
        <taxon>Endornaviridae</taxon>
    </lineage>
</organism>
<accession>D2JYS9</accession>